<dbReference type="VEuPathDB" id="FungiDB:PCH_Pc21g04070"/>
<organism evidence="2 3">
    <name type="scientific">Penicillium rubens (strain ATCC 28089 / DSM 1075 / NRRL 1951 / Wisconsin 54-1255)</name>
    <name type="common">Penicillium chrysogenum</name>
    <dbReference type="NCBI Taxonomy" id="500485"/>
    <lineage>
        <taxon>Eukaryota</taxon>
        <taxon>Fungi</taxon>
        <taxon>Dikarya</taxon>
        <taxon>Ascomycota</taxon>
        <taxon>Pezizomycotina</taxon>
        <taxon>Eurotiomycetes</taxon>
        <taxon>Eurotiomycetidae</taxon>
        <taxon>Eurotiales</taxon>
        <taxon>Aspergillaceae</taxon>
        <taxon>Penicillium</taxon>
        <taxon>Penicillium chrysogenum species complex</taxon>
    </lineage>
</organism>
<gene>
    <name evidence="2" type="ORF">Pc21g04070</name>
    <name evidence="2" type="ORF">PCH_Pc21g04070</name>
</gene>
<name>B6HLW7_PENRW</name>
<feature type="region of interest" description="Disordered" evidence="1">
    <location>
        <begin position="17"/>
        <end position="53"/>
    </location>
</feature>
<feature type="compositionally biased region" description="Low complexity" evidence="1">
    <location>
        <begin position="20"/>
        <end position="48"/>
    </location>
</feature>
<proteinExistence type="predicted"/>
<evidence type="ECO:0000256" key="1">
    <source>
        <dbReference type="SAM" id="MobiDB-lite"/>
    </source>
</evidence>
<dbReference type="AlphaFoldDB" id="B6HLW7"/>
<feature type="compositionally biased region" description="Polar residues" evidence="1">
    <location>
        <begin position="202"/>
        <end position="213"/>
    </location>
</feature>
<dbReference type="HOGENOM" id="CLU_997844_0_0_1"/>
<feature type="region of interest" description="Disordered" evidence="1">
    <location>
        <begin position="159"/>
        <end position="232"/>
    </location>
</feature>
<dbReference type="EMBL" id="AM920436">
    <property type="protein sequence ID" value="CAP95304.1"/>
    <property type="molecule type" value="Genomic_DNA"/>
</dbReference>
<protein>
    <submittedName>
        <fullName evidence="2">Uncharacterized protein</fullName>
    </submittedName>
</protein>
<keyword evidence="3" id="KW-1185">Reference proteome</keyword>
<reference evidence="2 3" key="1">
    <citation type="journal article" date="2008" name="Nat. Biotechnol.">
        <title>Genome sequencing and analysis of the filamentous fungus Penicillium chrysogenum.</title>
        <authorList>
            <person name="van den Berg M.A."/>
            <person name="Albang R."/>
            <person name="Albermann K."/>
            <person name="Badger J.H."/>
            <person name="Daran J.-M."/>
            <person name="Driessen A.J.M."/>
            <person name="Garcia-Estrada C."/>
            <person name="Fedorova N.D."/>
            <person name="Harris D.M."/>
            <person name="Heijne W.H.M."/>
            <person name="Joardar V.S."/>
            <person name="Kiel J.A.K.W."/>
            <person name="Kovalchuk A."/>
            <person name="Martin J.F."/>
            <person name="Nierman W.C."/>
            <person name="Nijland J.G."/>
            <person name="Pronk J.T."/>
            <person name="Roubos J.A."/>
            <person name="van der Klei I.J."/>
            <person name="van Peij N.N.M.E."/>
            <person name="Veenhuis M."/>
            <person name="von Doehren H."/>
            <person name="Wagner C."/>
            <person name="Wortman J.R."/>
            <person name="Bovenberg R.A.L."/>
        </authorList>
    </citation>
    <scope>NUCLEOTIDE SEQUENCE [LARGE SCALE GENOMIC DNA]</scope>
    <source>
        <strain evidence="3">ATCC 28089 / DSM 1075 / NRRL 1951 / Wisconsin 54-1255</strain>
    </source>
</reference>
<feature type="compositionally biased region" description="Polar residues" evidence="1">
    <location>
        <begin position="173"/>
        <end position="186"/>
    </location>
</feature>
<evidence type="ECO:0000313" key="3">
    <source>
        <dbReference type="Proteomes" id="UP000000724"/>
    </source>
</evidence>
<dbReference type="eggNOG" id="ENOG502RPH3">
    <property type="taxonomic scope" value="Eukaryota"/>
</dbReference>
<feature type="compositionally biased region" description="Basic and acidic residues" evidence="1">
    <location>
        <begin position="214"/>
        <end position="232"/>
    </location>
</feature>
<sequence>MPVPTLHSFVEEHPEQFFNSSFSNESTKSSRSSPVTSCFSRSSSLYSSDPTTPRFKEFIDPRILEPYTIDKNQGTQPCDQASIQPNPLHKHEIKNKLFRDVIRLQPPGQSLTIQPSPNPKISNLRNLNTSDLYTEDVRQSYNFVTSKENKKEDLLKESGSFISHGDGCPSTEPRVQNPSPTNQVQTLPRDRTQVTSLRRPLTRSQGKQQSTQHYLDHTDETKSRKKLNARDKRKLCDFKSQKKTLRQIGPYFPDIDTVSLRQAWADIRLPNRRTRSRVK</sequence>
<accession>B6HLW7</accession>
<dbReference type="Proteomes" id="UP000000724">
    <property type="component" value="Contig Pc00c21"/>
</dbReference>
<dbReference type="OrthoDB" id="5400577at2759"/>
<evidence type="ECO:0000313" key="2">
    <source>
        <dbReference type="EMBL" id="CAP95304.1"/>
    </source>
</evidence>
<dbReference type="STRING" id="500485.B6HLW7"/>